<dbReference type="Gramene" id="Pp3c1_15635V3.1">
    <property type="protein sequence ID" value="PAC:32970952.CDS.1"/>
    <property type="gene ID" value="Pp3c1_15635"/>
</dbReference>
<keyword evidence="4" id="KW-1185">Reference proteome</keyword>
<evidence type="ECO:0000313" key="3">
    <source>
        <dbReference type="EnsemblPlants" id="PAC:32970952.CDS.1"/>
    </source>
</evidence>
<accession>A0A2K1L8D8</accession>
<dbReference type="InParanoid" id="A0A2K1L8D8"/>
<feature type="region of interest" description="Disordered" evidence="1">
    <location>
        <begin position="61"/>
        <end position="89"/>
    </location>
</feature>
<evidence type="ECO:0000313" key="2">
    <source>
        <dbReference type="EMBL" id="PNR62287.1"/>
    </source>
</evidence>
<reference evidence="2 4" key="1">
    <citation type="journal article" date="2008" name="Science">
        <title>The Physcomitrella genome reveals evolutionary insights into the conquest of land by plants.</title>
        <authorList>
            <person name="Rensing S."/>
            <person name="Lang D."/>
            <person name="Zimmer A."/>
            <person name="Terry A."/>
            <person name="Salamov A."/>
            <person name="Shapiro H."/>
            <person name="Nishiyama T."/>
            <person name="Perroud P.-F."/>
            <person name="Lindquist E."/>
            <person name="Kamisugi Y."/>
            <person name="Tanahashi T."/>
            <person name="Sakakibara K."/>
            <person name="Fujita T."/>
            <person name="Oishi K."/>
            <person name="Shin-I T."/>
            <person name="Kuroki Y."/>
            <person name="Toyoda A."/>
            <person name="Suzuki Y."/>
            <person name="Hashimoto A."/>
            <person name="Yamaguchi K."/>
            <person name="Sugano A."/>
            <person name="Kohara Y."/>
            <person name="Fujiyama A."/>
            <person name="Anterola A."/>
            <person name="Aoki S."/>
            <person name="Ashton N."/>
            <person name="Barbazuk W.B."/>
            <person name="Barker E."/>
            <person name="Bennetzen J."/>
            <person name="Bezanilla M."/>
            <person name="Blankenship R."/>
            <person name="Cho S.H."/>
            <person name="Dutcher S."/>
            <person name="Estelle M."/>
            <person name="Fawcett J.A."/>
            <person name="Gundlach H."/>
            <person name="Hanada K."/>
            <person name="Heyl A."/>
            <person name="Hicks K.A."/>
            <person name="Hugh J."/>
            <person name="Lohr M."/>
            <person name="Mayer K."/>
            <person name="Melkozernov A."/>
            <person name="Murata T."/>
            <person name="Nelson D."/>
            <person name="Pils B."/>
            <person name="Prigge M."/>
            <person name="Reiss B."/>
            <person name="Renner T."/>
            <person name="Rombauts S."/>
            <person name="Rushton P."/>
            <person name="Sanderfoot A."/>
            <person name="Schween G."/>
            <person name="Shiu S.-H."/>
            <person name="Stueber K."/>
            <person name="Theodoulou F.L."/>
            <person name="Tu H."/>
            <person name="Van de Peer Y."/>
            <person name="Verrier P.J."/>
            <person name="Waters E."/>
            <person name="Wood A."/>
            <person name="Yang L."/>
            <person name="Cove D."/>
            <person name="Cuming A."/>
            <person name="Hasebe M."/>
            <person name="Lucas S."/>
            <person name="Mishler D.B."/>
            <person name="Reski R."/>
            <person name="Grigoriev I."/>
            <person name="Quatrano R.S."/>
            <person name="Boore J.L."/>
        </authorList>
    </citation>
    <scope>NUCLEOTIDE SEQUENCE [LARGE SCALE GENOMIC DNA]</scope>
    <source>
        <strain evidence="3 4">cv. Gransden 2004</strain>
    </source>
</reference>
<dbReference type="AlphaFoldDB" id="A0A2K1L8D8"/>
<organism evidence="2">
    <name type="scientific">Physcomitrium patens</name>
    <name type="common">Spreading-leaved earth moss</name>
    <name type="synonym">Physcomitrella patens</name>
    <dbReference type="NCBI Taxonomy" id="3218"/>
    <lineage>
        <taxon>Eukaryota</taxon>
        <taxon>Viridiplantae</taxon>
        <taxon>Streptophyta</taxon>
        <taxon>Embryophyta</taxon>
        <taxon>Bryophyta</taxon>
        <taxon>Bryophytina</taxon>
        <taxon>Bryopsida</taxon>
        <taxon>Funariidae</taxon>
        <taxon>Funariales</taxon>
        <taxon>Funariaceae</taxon>
        <taxon>Physcomitrium</taxon>
    </lineage>
</organism>
<reference evidence="3" key="3">
    <citation type="submission" date="2020-12" db="UniProtKB">
        <authorList>
            <consortium name="EnsemblPlants"/>
        </authorList>
    </citation>
    <scope>IDENTIFICATION</scope>
</reference>
<dbReference type="EMBL" id="ABEU02000001">
    <property type="protein sequence ID" value="PNR62287.1"/>
    <property type="molecule type" value="Genomic_DNA"/>
</dbReference>
<proteinExistence type="predicted"/>
<dbReference type="Proteomes" id="UP000006727">
    <property type="component" value="Chromosome 1"/>
</dbReference>
<gene>
    <name evidence="2" type="ORF">PHYPA_000711</name>
</gene>
<evidence type="ECO:0000256" key="1">
    <source>
        <dbReference type="SAM" id="MobiDB-lite"/>
    </source>
</evidence>
<name>A0A2K1L8D8_PHYPA</name>
<reference evidence="2 4" key="2">
    <citation type="journal article" date="2018" name="Plant J.">
        <title>The Physcomitrella patens chromosome-scale assembly reveals moss genome structure and evolution.</title>
        <authorList>
            <person name="Lang D."/>
            <person name="Ullrich K.K."/>
            <person name="Murat F."/>
            <person name="Fuchs J."/>
            <person name="Jenkins J."/>
            <person name="Haas F.B."/>
            <person name="Piednoel M."/>
            <person name="Gundlach H."/>
            <person name="Van Bel M."/>
            <person name="Meyberg R."/>
            <person name="Vives C."/>
            <person name="Morata J."/>
            <person name="Symeonidi A."/>
            <person name="Hiss M."/>
            <person name="Muchero W."/>
            <person name="Kamisugi Y."/>
            <person name="Saleh O."/>
            <person name="Blanc G."/>
            <person name="Decker E.L."/>
            <person name="van Gessel N."/>
            <person name="Grimwood J."/>
            <person name="Hayes R.D."/>
            <person name="Graham S.W."/>
            <person name="Gunter L.E."/>
            <person name="McDaniel S.F."/>
            <person name="Hoernstein S.N.W."/>
            <person name="Larsson A."/>
            <person name="Li F.W."/>
            <person name="Perroud P.F."/>
            <person name="Phillips J."/>
            <person name="Ranjan P."/>
            <person name="Rokshar D.S."/>
            <person name="Rothfels C.J."/>
            <person name="Schneider L."/>
            <person name="Shu S."/>
            <person name="Stevenson D.W."/>
            <person name="Thummler F."/>
            <person name="Tillich M."/>
            <person name="Villarreal Aguilar J.C."/>
            <person name="Widiez T."/>
            <person name="Wong G.K."/>
            <person name="Wymore A."/>
            <person name="Zhang Y."/>
            <person name="Zimmer A.D."/>
            <person name="Quatrano R.S."/>
            <person name="Mayer K.F.X."/>
            <person name="Goodstein D."/>
            <person name="Casacuberta J.M."/>
            <person name="Vandepoele K."/>
            <person name="Reski R."/>
            <person name="Cuming A.C."/>
            <person name="Tuskan G.A."/>
            <person name="Maumus F."/>
            <person name="Salse J."/>
            <person name="Schmutz J."/>
            <person name="Rensing S.A."/>
        </authorList>
    </citation>
    <scope>NUCLEOTIDE SEQUENCE [LARGE SCALE GENOMIC DNA]</scope>
    <source>
        <strain evidence="3 4">cv. Gransden 2004</strain>
    </source>
</reference>
<protein>
    <submittedName>
        <fullName evidence="2 3">Uncharacterized protein</fullName>
    </submittedName>
</protein>
<sequence length="105" mass="11022">MNSETIPFNSQGCGRASSSMSELGVLLIGLSRQVTIITSPACAPPLPQFRFFSLLLCRHGSQSPPSIPRSIAPSRPGAAANRSTSASRRQSGAVLFALWSPPIAV</sequence>
<dbReference type="EnsemblPlants" id="Pp3c1_15635V3.1">
    <property type="protein sequence ID" value="PAC:32970952.CDS.1"/>
    <property type="gene ID" value="Pp3c1_15635"/>
</dbReference>
<evidence type="ECO:0000313" key="4">
    <source>
        <dbReference type="Proteomes" id="UP000006727"/>
    </source>
</evidence>